<gene>
    <name evidence="1" type="ORF">HLI28_05935</name>
</gene>
<comment type="caution">
    <text evidence="1">The sequence shown here is derived from an EMBL/GenBank/DDBJ whole genome shotgun (WGS) entry which is preliminary data.</text>
</comment>
<dbReference type="AlphaFoldDB" id="A0A849K2T2"/>
<evidence type="ECO:0000313" key="2">
    <source>
        <dbReference type="Proteomes" id="UP000557204"/>
    </source>
</evidence>
<organism evidence="1 2">
    <name type="scientific">Isoptericola sediminis</name>
    <dbReference type="NCBI Taxonomy" id="2733572"/>
    <lineage>
        <taxon>Bacteria</taxon>
        <taxon>Bacillati</taxon>
        <taxon>Actinomycetota</taxon>
        <taxon>Actinomycetes</taxon>
        <taxon>Micrococcales</taxon>
        <taxon>Promicromonosporaceae</taxon>
        <taxon>Isoptericola</taxon>
    </lineage>
</organism>
<accession>A0A849K2T2</accession>
<dbReference type="Proteomes" id="UP000557204">
    <property type="component" value="Unassembled WGS sequence"/>
</dbReference>
<keyword evidence="2" id="KW-1185">Reference proteome</keyword>
<evidence type="ECO:0000313" key="1">
    <source>
        <dbReference type="EMBL" id="NNU27081.1"/>
    </source>
</evidence>
<protein>
    <submittedName>
        <fullName evidence="1">Uncharacterized protein</fullName>
    </submittedName>
</protein>
<sequence>MTTTTAAPAMTARVFLLDDGSGRDTAQVLGEAVRRHGIGGAALQGVRRATTATREAVGSELAAVADGLLDLDLGDVLLRSWRSVADLTAAGRRTAQEPGEEIVALATHRITATHHPRVDLSVDGVPLHRFTFEISLVAVLTGVAAVVAGGSLVAVRGGSADLTGTLSLDGVRLVERSRTLDVEALVRLRRPIPLTSGRSAPGGQASVTGRA</sequence>
<proteinExistence type="predicted"/>
<dbReference type="EMBL" id="JABFAJ010000011">
    <property type="protein sequence ID" value="NNU27081.1"/>
    <property type="molecule type" value="Genomic_DNA"/>
</dbReference>
<name>A0A849K2T2_9MICO</name>
<reference evidence="1 2" key="1">
    <citation type="submission" date="2020-05" db="EMBL/GenBank/DDBJ databases">
        <title>Genome sequence of Isoptericola sp. JC619 isolated from Chilika lagoon, India.</title>
        <authorList>
            <person name="Kumar D."/>
            <person name="Appam K."/>
            <person name="Gandham S."/>
            <person name="Uppada J."/>
            <person name="Sasikala C."/>
            <person name="Venkata Ramana C."/>
        </authorList>
    </citation>
    <scope>NUCLEOTIDE SEQUENCE [LARGE SCALE GENOMIC DNA]</scope>
    <source>
        <strain evidence="1 2">JC619</strain>
    </source>
</reference>
<dbReference type="RefSeq" id="WP_171246593.1">
    <property type="nucleotide sequence ID" value="NZ_JABFAJ010000011.1"/>
</dbReference>